<dbReference type="InterPro" id="IPR000182">
    <property type="entry name" value="GNAT_dom"/>
</dbReference>
<dbReference type="EMBL" id="BONC01000050">
    <property type="protein sequence ID" value="GIF59626.1"/>
    <property type="molecule type" value="Genomic_DNA"/>
</dbReference>
<dbReference type="SUPFAM" id="SSF55729">
    <property type="entry name" value="Acyl-CoA N-acyltransferases (Nat)"/>
    <property type="match status" value="2"/>
</dbReference>
<dbReference type="InterPro" id="IPR016181">
    <property type="entry name" value="Acyl_CoA_acyltransferase"/>
</dbReference>
<dbReference type="PANTHER" id="PTHR43441">
    <property type="entry name" value="RIBOSOMAL-PROTEIN-SERINE ACETYLTRANSFERASE"/>
    <property type="match status" value="1"/>
</dbReference>
<comment type="caution">
    <text evidence="3">The sequence shown here is derived from an EMBL/GenBank/DDBJ whole genome shotgun (WGS) entry which is preliminary data.</text>
</comment>
<accession>A0ABQ4CA19</accession>
<proteinExistence type="predicted"/>
<organism evidence="3 4">
    <name type="scientific">Asanoa iriomotensis</name>
    <dbReference type="NCBI Taxonomy" id="234613"/>
    <lineage>
        <taxon>Bacteria</taxon>
        <taxon>Bacillati</taxon>
        <taxon>Actinomycetota</taxon>
        <taxon>Actinomycetes</taxon>
        <taxon>Micromonosporales</taxon>
        <taxon>Micromonosporaceae</taxon>
        <taxon>Asanoa</taxon>
    </lineage>
</organism>
<dbReference type="InterPro" id="IPR051908">
    <property type="entry name" value="Ribosomal_N-acetyltransferase"/>
</dbReference>
<feature type="domain" description="N-acetyltransferase" evidence="2">
    <location>
        <begin position="215"/>
        <end position="384"/>
    </location>
</feature>
<dbReference type="Gene3D" id="3.40.630.30">
    <property type="match status" value="2"/>
</dbReference>
<evidence type="ECO:0000313" key="3">
    <source>
        <dbReference type="EMBL" id="GIF59626.1"/>
    </source>
</evidence>
<dbReference type="Proteomes" id="UP000624325">
    <property type="component" value="Unassembled WGS sequence"/>
</dbReference>
<gene>
    <name evidence="3" type="ORF">Air01nite_57210</name>
</gene>
<feature type="region of interest" description="Disordered" evidence="1">
    <location>
        <begin position="174"/>
        <end position="195"/>
    </location>
</feature>
<protein>
    <recommendedName>
        <fullName evidence="2">N-acetyltransferase domain-containing protein</fullName>
    </recommendedName>
</protein>
<evidence type="ECO:0000256" key="1">
    <source>
        <dbReference type="SAM" id="MobiDB-lite"/>
    </source>
</evidence>
<feature type="domain" description="N-acetyltransferase" evidence="2">
    <location>
        <begin position="11"/>
        <end position="182"/>
    </location>
</feature>
<dbReference type="PANTHER" id="PTHR43441:SF10">
    <property type="entry name" value="ACETYLTRANSFERASE"/>
    <property type="match status" value="1"/>
</dbReference>
<evidence type="ECO:0000313" key="4">
    <source>
        <dbReference type="Proteomes" id="UP000624325"/>
    </source>
</evidence>
<dbReference type="RefSeq" id="WP_203706452.1">
    <property type="nucleotide sequence ID" value="NZ_BAAALU010000014.1"/>
</dbReference>
<dbReference type="Pfam" id="PF13302">
    <property type="entry name" value="Acetyltransf_3"/>
    <property type="match status" value="2"/>
</dbReference>
<keyword evidence="4" id="KW-1185">Reference proteome</keyword>
<dbReference type="PROSITE" id="PS51186">
    <property type="entry name" value="GNAT"/>
    <property type="match status" value="2"/>
</dbReference>
<sequence>MEAPKISEDGLVIRAWRPQDAAEVERACQDPDIQRWTSVPVPYRREHADFFVSELAPAHWKNGTGAPLGVFDQATGELVGSSGLIALSADRAIAEIGYWTAPWARGRGSATAATRAVARWAIEELGVRRLVWRAEVGNHASRLVALRCGFTMEGTARHDVQDRDGGRRDSWVGSLLSGDPTDPGVAGPGSPEARRAAAFSRPQPDLFAATPTGEIKLRPLEERDIDPITATSNDPETVRWTTIPHPYRRDHGEGFVRDYATGVWLRGAGALFAIGDPVDDAYAGLMELRLHPTRAALADVGFVVPPQARGRGFASAALAAVCAWGFTALGVHRIGWWANVGNEASRRVAEKAGFTFEGTNRAYLDHRGERIDAWTAALLASDVPFNGKATA</sequence>
<evidence type="ECO:0000259" key="2">
    <source>
        <dbReference type="PROSITE" id="PS51186"/>
    </source>
</evidence>
<reference evidence="3 4" key="1">
    <citation type="submission" date="2021-01" db="EMBL/GenBank/DDBJ databases">
        <title>Whole genome shotgun sequence of Asanoa iriomotensis NBRC 100142.</title>
        <authorList>
            <person name="Komaki H."/>
            <person name="Tamura T."/>
        </authorList>
    </citation>
    <scope>NUCLEOTIDE SEQUENCE [LARGE SCALE GENOMIC DNA]</scope>
    <source>
        <strain evidence="3 4">NBRC 100142</strain>
    </source>
</reference>
<name>A0ABQ4CA19_9ACTN</name>